<gene>
    <name evidence="3" type="ORF">CALCODRAFT_236943</name>
</gene>
<accession>A0A165GVY6</accession>
<protein>
    <submittedName>
        <fullName evidence="3">Uncharacterized protein</fullName>
    </submittedName>
</protein>
<keyword evidence="4" id="KW-1185">Reference proteome</keyword>
<proteinExistence type="predicted"/>
<dbReference type="AlphaFoldDB" id="A0A165GVY6"/>
<evidence type="ECO:0000256" key="1">
    <source>
        <dbReference type="SAM" id="MobiDB-lite"/>
    </source>
</evidence>
<dbReference type="OrthoDB" id="3141857at2759"/>
<keyword evidence="2" id="KW-1133">Transmembrane helix</keyword>
<sequence>MSSLPPREEGPKTAGRVFNRFAQRDPGLYPLAGIMFLVFAGAGFFLATKSQTHDAAKKFAIAQHPSEWQNGSRVEAWKSRMKSTQDKAPCKHRYQRGGHDNGLRNIDAAS</sequence>
<keyword evidence="2" id="KW-0472">Membrane</keyword>
<feature type="region of interest" description="Disordered" evidence="1">
    <location>
        <begin position="82"/>
        <end position="110"/>
    </location>
</feature>
<dbReference type="Proteomes" id="UP000076842">
    <property type="component" value="Unassembled WGS sequence"/>
</dbReference>
<reference evidence="3 4" key="1">
    <citation type="journal article" date="2016" name="Mol. Biol. Evol.">
        <title>Comparative Genomics of Early-Diverging Mushroom-Forming Fungi Provides Insights into the Origins of Lignocellulose Decay Capabilities.</title>
        <authorList>
            <person name="Nagy L.G."/>
            <person name="Riley R."/>
            <person name="Tritt A."/>
            <person name="Adam C."/>
            <person name="Daum C."/>
            <person name="Floudas D."/>
            <person name="Sun H."/>
            <person name="Yadav J.S."/>
            <person name="Pangilinan J."/>
            <person name="Larsson K.H."/>
            <person name="Matsuura K."/>
            <person name="Barry K."/>
            <person name="Labutti K."/>
            <person name="Kuo R."/>
            <person name="Ohm R.A."/>
            <person name="Bhattacharya S.S."/>
            <person name="Shirouzu T."/>
            <person name="Yoshinaga Y."/>
            <person name="Martin F.M."/>
            <person name="Grigoriev I.V."/>
            <person name="Hibbett D.S."/>
        </authorList>
    </citation>
    <scope>NUCLEOTIDE SEQUENCE [LARGE SCALE GENOMIC DNA]</scope>
    <source>
        <strain evidence="3 4">HHB12733</strain>
    </source>
</reference>
<feature type="transmembrane region" description="Helical" evidence="2">
    <location>
        <begin position="28"/>
        <end position="48"/>
    </location>
</feature>
<organism evidence="3 4">
    <name type="scientific">Calocera cornea HHB12733</name>
    <dbReference type="NCBI Taxonomy" id="1353952"/>
    <lineage>
        <taxon>Eukaryota</taxon>
        <taxon>Fungi</taxon>
        <taxon>Dikarya</taxon>
        <taxon>Basidiomycota</taxon>
        <taxon>Agaricomycotina</taxon>
        <taxon>Dacrymycetes</taxon>
        <taxon>Dacrymycetales</taxon>
        <taxon>Dacrymycetaceae</taxon>
        <taxon>Calocera</taxon>
    </lineage>
</organism>
<dbReference type="EMBL" id="KV423950">
    <property type="protein sequence ID" value="KZT58556.1"/>
    <property type="molecule type" value="Genomic_DNA"/>
</dbReference>
<evidence type="ECO:0000313" key="3">
    <source>
        <dbReference type="EMBL" id="KZT58556.1"/>
    </source>
</evidence>
<keyword evidence="2" id="KW-0812">Transmembrane</keyword>
<evidence type="ECO:0000313" key="4">
    <source>
        <dbReference type="Proteomes" id="UP000076842"/>
    </source>
</evidence>
<name>A0A165GVY6_9BASI</name>
<evidence type="ECO:0000256" key="2">
    <source>
        <dbReference type="SAM" id="Phobius"/>
    </source>
</evidence>
<dbReference type="InParanoid" id="A0A165GVY6"/>